<organism evidence="2 3">
    <name type="scientific">Pseudomonas reactans</name>
    <dbReference type="NCBI Taxonomy" id="117680"/>
    <lineage>
        <taxon>Bacteria</taxon>
        <taxon>Pseudomonadati</taxon>
        <taxon>Pseudomonadota</taxon>
        <taxon>Gammaproteobacteria</taxon>
        <taxon>Pseudomonadales</taxon>
        <taxon>Pseudomonadaceae</taxon>
        <taxon>Pseudomonas</taxon>
    </lineage>
</organism>
<feature type="transmembrane region" description="Helical" evidence="1">
    <location>
        <begin position="37"/>
        <end position="58"/>
    </location>
</feature>
<accession>A0ABX2R291</accession>
<keyword evidence="1" id="KW-0812">Transmembrane</keyword>
<dbReference type="Proteomes" id="UP000572863">
    <property type="component" value="Unassembled WGS sequence"/>
</dbReference>
<proteinExistence type="predicted"/>
<evidence type="ECO:0000313" key="2">
    <source>
        <dbReference type="EMBL" id="NWD96736.1"/>
    </source>
</evidence>
<dbReference type="EMBL" id="JACARY010000043">
    <property type="protein sequence ID" value="NWD96736.1"/>
    <property type="molecule type" value="Genomic_DNA"/>
</dbReference>
<keyword evidence="3" id="KW-1185">Reference proteome</keyword>
<keyword evidence="1" id="KW-1133">Transmembrane helix</keyword>
<comment type="caution">
    <text evidence="2">The sequence shown here is derived from an EMBL/GenBank/DDBJ whole genome shotgun (WGS) entry which is preliminary data.</text>
</comment>
<feature type="transmembrane region" description="Helical" evidence="1">
    <location>
        <begin position="101"/>
        <end position="122"/>
    </location>
</feature>
<reference evidence="2 3" key="1">
    <citation type="submission" date="2020-04" db="EMBL/GenBank/DDBJ databases">
        <title>Molecular characterization of pseudomonads from Agaricus bisporus reveal novel blotch 2 pathogens in Western Europe.</title>
        <authorList>
            <person name="Taparia T."/>
            <person name="Krijger M."/>
            <person name="Haynes E."/>
            <person name="Elpinstone J.G."/>
            <person name="Noble R."/>
            <person name="Van Der Wolf J."/>
        </authorList>
    </citation>
    <scope>NUCLEOTIDE SEQUENCE [LARGE SCALE GENOMIC DNA]</scope>
    <source>
        <strain evidence="2 3">P7774</strain>
    </source>
</reference>
<feature type="transmembrane region" description="Helical" evidence="1">
    <location>
        <begin position="170"/>
        <end position="190"/>
    </location>
</feature>
<evidence type="ECO:0000256" key="1">
    <source>
        <dbReference type="SAM" id="Phobius"/>
    </source>
</evidence>
<dbReference type="RefSeq" id="WP_157787172.1">
    <property type="nucleotide sequence ID" value="NZ_JACAQM010000021.1"/>
</dbReference>
<evidence type="ECO:0008006" key="4">
    <source>
        <dbReference type="Google" id="ProtNLM"/>
    </source>
</evidence>
<protein>
    <recommendedName>
        <fullName evidence="4">DUF2975 domain-containing protein</fullName>
    </recommendedName>
</protein>
<keyword evidence="1" id="KW-0472">Membrane</keyword>
<gene>
    <name evidence="2" type="ORF">HX871_20130</name>
</gene>
<evidence type="ECO:0000313" key="3">
    <source>
        <dbReference type="Proteomes" id="UP000572863"/>
    </source>
</evidence>
<name>A0ABX2R291_9PSED</name>
<feature type="transmembrane region" description="Helical" evidence="1">
    <location>
        <begin position="142"/>
        <end position="164"/>
    </location>
</feature>
<sequence>MAPPLKRGCVMLNPVHYNRPVSGFTLSQKLLKGLEGACVLLSAAAAIIGSAAFFLTAIDGQAINLFGSSYEVPLVYEGAPSKETNNGLTITIAASEGLSGALITLVVETSFTIALFMALKALLASLRMYPTALRIAQCMRRFAIVTLAWPVASFLTHILNGWIAGASSGVYLWNIEINFPLFSTGIALAIGSMAAQRLATAEQELEAVI</sequence>